<name>A0ACB0JCY3_TRIPR</name>
<dbReference type="EMBL" id="CASHSV030000034">
    <property type="protein sequence ID" value="CAJ2642861.1"/>
    <property type="molecule type" value="Genomic_DNA"/>
</dbReference>
<dbReference type="Proteomes" id="UP001177021">
    <property type="component" value="Unassembled WGS sequence"/>
</dbReference>
<evidence type="ECO:0000313" key="2">
    <source>
        <dbReference type="Proteomes" id="UP001177021"/>
    </source>
</evidence>
<evidence type="ECO:0000313" key="1">
    <source>
        <dbReference type="EMBL" id="CAJ2642861.1"/>
    </source>
</evidence>
<reference evidence="1" key="1">
    <citation type="submission" date="2023-10" db="EMBL/GenBank/DDBJ databases">
        <authorList>
            <person name="Rodriguez Cubillos JULIANA M."/>
            <person name="De Vega J."/>
        </authorList>
    </citation>
    <scope>NUCLEOTIDE SEQUENCE</scope>
</reference>
<keyword evidence="2" id="KW-1185">Reference proteome</keyword>
<proteinExistence type="predicted"/>
<sequence>MKKSPSSRNLTNPISKWFSDINWRFVILIIPLFSFIIFFSFHAPNLNALSSFSSVKNLLFDIPLQKVKNGLFINTVNNSPTKDELLRSKIAVCLVGGARRFELTGPSILDMILKEYPNSDLFLHSPLDKDSFKFSLLKFAPKVAAIKIFHPQPLPENESFVHVLTADNSPNGIQGLIQYFDLVEGCLTMIRSHQVKNNITYDWIIRTRVDGYWNGPLSPENFVPGKYLVPPGSSYGGLNDRFGVGDFKTSTIALSRLSLVPKLDSAGFTNLNSESAFKAQLTTQNVSYQTKRLPFCIVSDRKYDFPPARYGVPVAALSSPGPLSGTKCRPCRPACVGVCVENVMMWVEKGWSWTDWADGSLELCDAHGSWENGWEKIFDRVAGKKFANARKRIHNLKFNDCVRDFIQLKKLAAQWNAPPIEEICTLGLSHS</sequence>
<accession>A0ACB0JCY3</accession>
<protein>
    <submittedName>
        <fullName evidence="1">Uncharacterized protein</fullName>
    </submittedName>
</protein>
<organism evidence="1 2">
    <name type="scientific">Trifolium pratense</name>
    <name type="common">Red clover</name>
    <dbReference type="NCBI Taxonomy" id="57577"/>
    <lineage>
        <taxon>Eukaryota</taxon>
        <taxon>Viridiplantae</taxon>
        <taxon>Streptophyta</taxon>
        <taxon>Embryophyta</taxon>
        <taxon>Tracheophyta</taxon>
        <taxon>Spermatophyta</taxon>
        <taxon>Magnoliopsida</taxon>
        <taxon>eudicotyledons</taxon>
        <taxon>Gunneridae</taxon>
        <taxon>Pentapetalae</taxon>
        <taxon>rosids</taxon>
        <taxon>fabids</taxon>
        <taxon>Fabales</taxon>
        <taxon>Fabaceae</taxon>
        <taxon>Papilionoideae</taxon>
        <taxon>50 kb inversion clade</taxon>
        <taxon>NPAAA clade</taxon>
        <taxon>Hologalegina</taxon>
        <taxon>IRL clade</taxon>
        <taxon>Trifolieae</taxon>
        <taxon>Trifolium</taxon>
    </lineage>
</organism>
<gene>
    <name evidence="1" type="ORF">MILVUS5_LOCUS12239</name>
</gene>
<comment type="caution">
    <text evidence="1">The sequence shown here is derived from an EMBL/GenBank/DDBJ whole genome shotgun (WGS) entry which is preliminary data.</text>
</comment>